<dbReference type="GO" id="GO:0009247">
    <property type="term" value="P:glycolipid biosynthetic process"/>
    <property type="evidence" value="ECO:0007669"/>
    <property type="project" value="TreeGrafter"/>
</dbReference>
<dbReference type="GO" id="GO:0004582">
    <property type="term" value="F:dolichyl-phosphate beta-D-mannosyltransferase activity"/>
    <property type="evidence" value="ECO:0007669"/>
    <property type="project" value="InterPro"/>
</dbReference>
<dbReference type="GO" id="GO:0016020">
    <property type="term" value="C:membrane"/>
    <property type="evidence" value="ECO:0007669"/>
    <property type="project" value="GOC"/>
</dbReference>
<reference evidence="5 6" key="1">
    <citation type="submission" date="2014-09" db="EMBL/GenBank/DDBJ databases">
        <title>Complete genome sequence of Endomicrobium proavitum.</title>
        <authorList>
            <person name="Zheng H."/>
        </authorList>
    </citation>
    <scope>NUCLEOTIDE SEQUENCE [LARGE SCALE GENOMIC DNA]</scope>
    <source>
        <strain evidence="5 6">Rsa215</strain>
    </source>
</reference>
<evidence type="ECO:0000313" key="5">
    <source>
        <dbReference type="EMBL" id="AKL97779.1"/>
    </source>
</evidence>
<evidence type="ECO:0000256" key="1">
    <source>
        <dbReference type="ARBA" id="ARBA00006739"/>
    </source>
</evidence>
<evidence type="ECO:0000256" key="2">
    <source>
        <dbReference type="ARBA" id="ARBA00022676"/>
    </source>
</evidence>
<dbReference type="Gene3D" id="3.90.550.10">
    <property type="entry name" value="Spore Coat Polysaccharide Biosynthesis Protein SpsA, Chain A"/>
    <property type="match status" value="1"/>
</dbReference>
<keyword evidence="6" id="KW-1185">Reference proteome</keyword>
<feature type="domain" description="Glycosyltransferase 2-like" evidence="4">
    <location>
        <begin position="6"/>
        <end position="166"/>
    </location>
</feature>
<dbReference type="PANTHER" id="PTHR43398:SF1">
    <property type="entry name" value="DOLICHOL-PHOSPHATE MANNOSYLTRANSFERASE SUBUNIT 1"/>
    <property type="match status" value="1"/>
</dbReference>
<dbReference type="CDD" id="cd06442">
    <property type="entry name" value="DPM1_like"/>
    <property type="match status" value="1"/>
</dbReference>
<sequence length="231" mass="25918">MKIIAMIPTYNEASNIETMTASVINCGADVDVLIVDDMSPDGTYKIVEEIAKTNSKVHLLLRKENRGRGYAGIDGFKKALEMGADFIVEMDGDGSHDPKYIPAFLKTIKSCDVVIGSRFVSGGKDEARGFLRHAISNLSRVYLSFVLGVKIKDSTSGYRMFKREVLASFVNNLKANDPFIVTEVIYWLKKNKFIIKEYPIEFLSRFSGQSKLRPLTLIKYLFKVLKLKIAG</sequence>
<proteinExistence type="inferred from homology"/>
<dbReference type="AlphaFoldDB" id="A0A0G3WJV2"/>
<dbReference type="InterPro" id="IPR039528">
    <property type="entry name" value="DPM1-like"/>
</dbReference>
<protein>
    <submittedName>
        <fullName evidence="5">Putative glycosyl transferase</fullName>
    </submittedName>
</protein>
<name>A0A0G3WJV2_9BACT</name>
<gene>
    <name evidence="5" type="primary">csbB</name>
    <name evidence="5" type="ORF">Epro_0400</name>
</gene>
<evidence type="ECO:0000259" key="4">
    <source>
        <dbReference type="Pfam" id="PF00535"/>
    </source>
</evidence>
<dbReference type="SUPFAM" id="SSF53448">
    <property type="entry name" value="Nucleotide-diphospho-sugar transferases"/>
    <property type="match status" value="1"/>
</dbReference>
<evidence type="ECO:0000256" key="3">
    <source>
        <dbReference type="ARBA" id="ARBA00022679"/>
    </source>
</evidence>
<dbReference type="Pfam" id="PF00535">
    <property type="entry name" value="Glycos_transf_2"/>
    <property type="match status" value="1"/>
</dbReference>
<keyword evidence="2" id="KW-0328">Glycosyltransferase</keyword>
<organism evidence="5 6">
    <name type="scientific">Endomicrobium proavitum</name>
    <dbReference type="NCBI Taxonomy" id="1408281"/>
    <lineage>
        <taxon>Bacteria</taxon>
        <taxon>Pseudomonadati</taxon>
        <taxon>Elusimicrobiota</taxon>
        <taxon>Endomicrobiia</taxon>
        <taxon>Endomicrobiales</taxon>
        <taxon>Endomicrobiaceae</taxon>
        <taxon>Endomicrobium</taxon>
    </lineage>
</organism>
<dbReference type="OrthoDB" id="9810303at2"/>
<dbReference type="EMBL" id="CP009498">
    <property type="protein sequence ID" value="AKL97779.1"/>
    <property type="molecule type" value="Genomic_DNA"/>
</dbReference>
<dbReference type="PANTHER" id="PTHR43398">
    <property type="entry name" value="DOLICHOL-PHOSPHATE MANNOSYLTRANSFERASE SUBUNIT 1"/>
    <property type="match status" value="1"/>
</dbReference>
<dbReference type="KEGG" id="epo:Epro_0400"/>
<dbReference type="Proteomes" id="UP000035337">
    <property type="component" value="Chromosome"/>
</dbReference>
<dbReference type="FunFam" id="3.90.550.10:FF:000122">
    <property type="entry name" value="Dolichol-phosphate mannosyltransferase subunit 1"/>
    <property type="match status" value="1"/>
</dbReference>
<dbReference type="STRING" id="1408281.Epro_0400"/>
<dbReference type="InterPro" id="IPR001173">
    <property type="entry name" value="Glyco_trans_2-like"/>
</dbReference>
<dbReference type="RefSeq" id="WP_052570129.1">
    <property type="nucleotide sequence ID" value="NZ_CP009498.1"/>
</dbReference>
<dbReference type="InterPro" id="IPR029044">
    <property type="entry name" value="Nucleotide-diphossugar_trans"/>
</dbReference>
<comment type="similarity">
    <text evidence="1">Belongs to the glycosyltransferase 2 family.</text>
</comment>
<keyword evidence="3 5" id="KW-0808">Transferase</keyword>
<accession>A0A0G3WJV2</accession>
<evidence type="ECO:0000313" key="6">
    <source>
        <dbReference type="Proteomes" id="UP000035337"/>
    </source>
</evidence>